<protein>
    <recommendedName>
        <fullName evidence="3">STAS/SEC14 domain-containing protein</fullName>
    </recommendedName>
</protein>
<gene>
    <name evidence="1" type="ORF">QF118_10875</name>
</gene>
<keyword evidence="2" id="KW-1185">Reference proteome</keyword>
<evidence type="ECO:0000313" key="2">
    <source>
        <dbReference type="Proteomes" id="UP001241605"/>
    </source>
</evidence>
<reference evidence="1 2" key="1">
    <citation type="submission" date="2023-05" db="EMBL/GenBank/DDBJ databases">
        <title>YMD87, complete Genome.</title>
        <authorList>
            <person name="Zhang J."/>
            <person name="Xu X."/>
        </authorList>
    </citation>
    <scope>NUCLEOTIDE SEQUENCE [LARGE SCALE GENOMIC DNA]</scope>
    <source>
        <strain evidence="1 2">YMD87</strain>
    </source>
</reference>
<evidence type="ECO:0000313" key="1">
    <source>
        <dbReference type="EMBL" id="WGW02451.1"/>
    </source>
</evidence>
<evidence type="ECO:0008006" key="3">
    <source>
        <dbReference type="Google" id="ProtNLM"/>
    </source>
</evidence>
<dbReference type="Proteomes" id="UP001241605">
    <property type="component" value="Chromosome"/>
</dbReference>
<accession>A0ABY8QEM1</accession>
<proteinExistence type="predicted"/>
<dbReference type="RefSeq" id="WP_282299085.1">
    <property type="nucleotide sequence ID" value="NZ_CP124616.1"/>
</dbReference>
<organism evidence="1 2">
    <name type="scientific">Tropicibacter oceani</name>
    <dbReference type="NCBI Taxonomy" id="3058420"/>
    <lineage>
        <taxon>Bacteria</taxon>
        <taxon>Pseudomonadati</taxon>
        <taxon>Pseudomonadota</taxon>
        <taxon>Alphaproteobacteria</taxon>
        <taxon>Rhodobacterales</taxon>
        <taxon>Roseobacteraceae</taxon>
        <taxon>Tropicibacter</taxon>
    </lineage>
</organism>
<name>A0ABY8QEM1_9RHOB</name>
<sequence>MAVSVRARIIANDSLVFLRFTGVQDLQMAMEELKAMRALPAYRPGLPELADLSAVTRTGLDFNAMRTLVHDVTSLGVDPQREKRIAIFAPQDTLYGMARMFSTLTELEPGNVRGAAFRTQGECLEWLGRPERDFADIPGYDLVPMV</sequence>
<dbReference type="EMBL" id="CP124616">
    <property type="protein sequence ID" value="WGW02451.1"/>
    <property type="molecule type" value="Genomic_DNA"/>
</dbReference>